<name>A0A098E8D8_9ZZZZ</name>
<dbReference type="GO" id="GO:0042256">
    <property type="term" value="P:cytosolic ribosome assembly"/>
    <property type="evidence" value="ECO:0007669"/>
    <property type="project" value="InterPro"/>
</dbReference>
<dbReference type="NCBIfam" id="TIGR00323">
    <property type="entry name" value="eIF-6"/>
    <property type="match status" value="1"/>
</dbReference>
<sequence>MLKQISIKKDAFIGLFGLLTDKYCLLSYDFPNVELDVPVLRAKIYSTDLTGIFCVGNSNGLLVSDVIENDEEKKIKDFCKKNDINFQKISTDFNALGNLIACNDSHALISELIPKKNSKDIEDILGVSCSFGSVGGHTEVGSCLVVTNKGFLAHADAEDTLEGIREIFGIDGKVGSVNMGFPYVRAGIVANSKNAFVGDETTGIEMNVISDALKID</sequence>
<dbReference type="SUPFAM" id="SSF55909">
    <property type="entry name" value="Pentein"/>
    <property type="match status" value="1"/>
</dbReference>
<accession>A0A098E8D8</accession>
<gene>
    <name evidence="3" type="ORF">MSIBF_A2080032</name>
</gene>
<dbReference type="PANTHER" id="PTHR10784">
    <property type="entry name" value="TRANSLATION INITIATION FACTOR 6"/>
    <property type="match status" value="1"/>
</dbReference>
<dbReference type="Gene3D" id="3.75.10.10">
    <property type="entry name" value="L-arginine/glycine Amidinotransferase, Chain A"/>
    <property type="match status" value="1"/>
</dbReference>
<protein>
    <submittedName>
        <fullName evidence="3">Putative Translation initiation factor 6</fullName>
    </submittedName>
</protein>
<dbReference type="SMART" id="SM00654">
    <property type="entry name" value="eIF6"/>
    <property type="match status" value="1"/>
</dbReference>
<dbReference type="GO" id="GO:0043022">
    <property type="term" value="F:ribosome binding"/>
    <property type="evidence" value="ECO:0007669"/>
    <property type="project" value="InterPro"/>
</dbReference>
<evidence type="ECO:0000313" key="3">
    <source>
        <dbReference type="EMBL" id="CEG12283.1"/>
    </source>
</evidence>
<keyword evidence="2" id="KW-0648">Protein biosynthesis</keyword>
<dbReference type="GO" id="GO:0003743">
    <property type="term" value="F:translation initiation factor activity"/>
    <property type="evidence" value="ECO:0007669"/>
    <property type="project" value="UniProtKB-KW"/>
</dbReference>
<dbReference type="EMBL" id="CCXY01000122">
    <property type="protein sequence ID" value="CEG12283.1"/>
    <property type="molecule type" value="Genomic_DNA"/>
</dbReference>
<reference evidence="3" key="1">
    <citation type="submission" date="2014-09" db="EMBL/GenBank/DDBJ databases">
        <authorList>
            <person name="Probst J Alexander"/>
        </authorList>
    </citation>
    <scope>NUCLEOTIDE SEQUENCE</scope>
</reference>
<evidence type="ECO:0000256" key="2">
    <source>
        <dbReference type="ARBA" id="ARBA00022917"/>
    </source>
</evidence>
<keyword evidence="1 3" id="KW-0396">Initiation factor</keyword>
<dbReference type="Pfam" id="PF01912">
    <property type="entry name" value="eIF-6"/>
    <property type="match status" value="1"/>
</dbReference>
<proteinExistence type="predicted"/>
<dbReference type="AlphaFoldDB" id="A0A098E8D8"/>
<organism evidence="3">
    <name type="scientific">groundwater metagenome</name>
    <dbReference type="NCBI Taxonomy" id="717931"/>
    <lineage>
        <taxon>unclassified sequences</taxon>
        <taxon>metagenomes</taxon>
        <taxon>ecological metagenomes</taxon>
    </lineage>
</organism>
<dbReference type="InterPro" id="IPR002769">
    <property type="entry name" value="eIF6"/>
</dbReference>
<evidence type="ECO:0000256" key="1">
    <source>
        <dbReference type="ARBA" id="ARBA00022540"/>
    </source>
</evidence>